<keyword evidence="3" id="KW-0808">Transferase</keyword>
<dbReference type="KEGG" id="dko:I596_3116"/>
<protein>
    <submittedName>
        <fullName evidence="3">Histidine kinase family</fullName>
    </submittedName>
</protein>
<keyword evidence="1" id="KW-1133">Transmembrane helix</keyword>
<dbReference type="Pfam" id="PF06580">
    <property type="entry name" value="His_kinase"/>
    <property type="match status" value="1"/>
</dbReference>
<feature type="transmembrane region" description="Helical" evidence="1">
    <location>
        <begin position="43"/>
        <end position="65"/>
    </location>
</feature>
<dbReference type="InterPro" id="IPR010559">
    <property type="entry name" value="Sig_transdc_His_kin_internal"/>
</dbReference>
<dbReference type="Gene3D" id="3.30.565.10">
    <property type="entry name" value="Histidine kinase-like ATPase, C-terminal domain"/>
    <property type="match status" value="1"/>
</dbReference>
<dbReference type="EMBL" id="CP015249">
    <property type="protein sequence ID" value="ANB19107.1"/>
    <property type="molecule type" value="Genomic_DNA"/>
</dbReference>
<dbReference type="PANTHER" id="PTHR34220">
    <property type="entry name" value="SENSOR HISTIDINE KINASE YPDA"/>
    <property type="match status" value="1"/>
</dbReference>
<evidence type="ECO:0000313" key="4">
    <source>
        <dbReference type="Proteomes" id="UP000076830"/>
    </source>
</evidence>
<dbReference type="InterPro" id="IPR036890">
    <property type="entry name" value="HATPase_C_sf"/>
</dbReference>
<keyword evidence="1" id="KW-0812">Transmembrane</keyword>
<feature type="transmembrane region" description="Helical" evidence="1">
    <location>
        <begin position="77"/>
        <end position="99"/>
    </location>
</feature>
<dbReference type="Proteomes" id="UP000076830">
    <property type="component" value="Chromosome"/>
</dbReference>
<accession>A0A160DWS8</accession>
<proteinExistence type="predicted"/>
<feature type="transmembrane region" description="Helical" evidence="1">
    <location>
        <begin position="122"/>
        <end position="142"/>
    </location>
</feature>
<dbReference type="InterPro" id="IPR050640">
    <property type="entry name" value="Bact_2-comp_sensor_kinase"/>
</dbReference>
<sequence>MRNAAATWLAASVAWLVYGLIFAEQLVNMERVAGVRVAWNEALFHSLFGLVLCWVPLTVGLVAIVQRFPLERGRLRAGIVASVLAVAAVLTARAVYVWALNPVFGFWYDVAPPFGQILSHSVRFNFMLAWLIVGVAHAWIYARNARASRLRISRLEAGLAQARLDALAAQLNPHFLFNALNSIAELIHRDADAADGMLVALSALLRRSLAHPSGHEVRVEEELVLLRHYLAIEQLRFGDRLDVRIEVQPACLDARVPALMLQPLAENAIVHGIARRRGPGTLQVDIRPFPPRLRIEVRDEGAAAAVPAASGGTGIGLDTVRSRLHCLYGEDWTLDLQTRDGLCSTVRIDLPLRVAGVPPVATRTTLLRPA</sequence>
<dbReference type="GO" id="GO:0000155">
    <property type="term" value="F:phosphorelay sensor kinase activity"/>
    <property type="evidence" value="ECO:0007669"/>
    <property type="project" value="InterPro"/>
</dbReference>
<dbReference type="AlphaFoldDB" id="A0A160DWS8"/>
<dbReference type="OrthoDB" id="2514702at2"/>
<feature type="domain" description="Signal transduction histidine kinase internal region" evidence="2">
    <location>
        <begin position="162"/>
        <end position="241"/>
    </location>
</feature>
<keyword evidence="1" id="KW-0472">Membrane</keyword>
<dbReference type="PANTHER" id="PTHR34220:SF7">
    <property type="entry name" value="SENSOR HISTIDINE KINASE YPDA"/>
    <property type="match status" value="1"/>
</dbReference>
<dbReference type="STRING" id="1300342.I596_3116"/>
<evidence type="ECO:0000313" key="3">
    <source>
        <dbReference type="EMBL" id="ANB19107.1"/>
    </source>
</evidence>
<keyword evidence="4" id="KW-1185">Reference proteome</keyword>
<evidence type="ECO:0000256" key="1">
    <source>
        <dbReference type="SAM" id="Phobius"/>
    </source>
</evidence>
<dbReference type="RefSeq" id="WP_067649494.1">
    <property type="nucleotide sequence ID" value="NZ_CP015249.1"/>
</dbReference>
<dbReference type="PATRIC" id="fig|1300342.3.peg.3043"/>
<keyword evidence="3" id="KW-0418">Kinase</keyword>
<dbReference type="SUPFAM" id="SSF55874">
    <property type="entry name" value="ATPase domain of HSP90 chaperone/DNA topoisomerase II/histidine kinase"/>
    <property type="match status" value="1"/>
</dbReference>
<evidence type="ECO:0000259" key="2">
    <source>
        <dbReference type="Pfam" id="PF06580"/>
    </source>
</evidence>
<gene>
    <name evidence="3" type="ORF">I596_3116</name>
</gene>
<name>A0A160DWS8_9GAMM</name>
<organism evidence="3 4">
    <name type="scientific">Dokdonella koreensis DS-123</name>
    <dbReference type="NCBI Taxonomy" id="1300342"/>
    <lineage>
        <taxon>Bacteria</taxon>
        <taxon>Pseudomonadati</taxon>
        <taxon>Pseudomonadota</taxon>
        <taxon>Gammaproteobacteria</taxon>
        <taxon>Lysobacterales</taxon>
        <taxon>Rhodanobacteraceae</taxon>
        <taxon>Dokdonella</taxon>
    </lineage>
</organism>
<reference evidence="3 4" key="1">
    <citation type="submission" date="2016-04" db="EMBL/GenBank/DDBJ databases">
        <title>Complete genome sequence of Dokdonella koreensis DS-123T.</title>
        <authorList>
            <person name="Kim J.F."/>
            <person name="Lee H."/>
            <person name="Kwak M.-J."/>
        </authorList>
    </citation>
    <scope>NUCLEOTIDE SEQUENCE [LARGE SCALE GENOMIC DNA]</scope>
    <source>
        <strain evidence="3 4">DS-123</strain>
    </source>
</reference>
<dbReference type="GO" id="GO:0016020">
    <property type="term" value="C:membrane"/>
    <property type="evidence" value="ECO:0007669"/>
    <property type="project" value="InterPro"/>
</dbReference>